<dbReference type="GO" id="GO:0006355">
    <property type="term" value="P:regulation of DNA-templated transcription"/>
    <property type="evidence" value="ECO:0007669"/>
    <property type="project" value="UniProtKB-UniRule"/>
</dbReference>
<protein>
    <recommendedName>
        <fullName evidence="9">Transcription-repair-coupling factor</fullName>
        <shortName evidence="9">TRCF</shortName>
        <ecNumber evidence="9">3.6.4.-</ecNumber>
    </recommendedName>
</protein>
<keyword evidence="4 9" id="KW-0378">Hydrolase</keyword>
<reference evidence="12 13" key="1">
    <citation type="submission" date="2018-04" db="EMBL/GenBank/DDBJ databases">
        <title>Novel Campyloabacter and Helicobacter Species and Strains.</title>
        <authorList>
            <person name="Mannion A.J."/>
            <person name="Shen Z."/>
            <person name="Fox J.G."/>
        </authorList>
    </citation>
    <scope>NUCLEOTIDE SEQUENCE [LARGE SCALE GENOMIC DNA]</scope>
    <source>
        <strain evidence="12 13">MIT 17-337</strain>
    </source>
</reference>
<dbReference type="InterPro" id="IPR003711">
    <property type="entry name" value="CarD-like/TRCF_RID"/>
</dbReference>
<dbReference type="PROSITE" id="PS51192">
    <property type="entry name" value="HELICASE_ATP_BIND_1"/>
    <property type="match status" value="1"/>
</dbReference>
<dbReference type="SMART" id="SM00487">
    <property type="entry name" value="DEXDc"/>
    <property type="match status" value="1"/>
</dbReference>
<evidence type="ECO:0000256" key="2">
    <source>
        <dbReference type="ARBA" id="ARBA00022741"/>
    </source>
</evidence>
<evidence type="ECO:0000256" key="3">
    <source>
        <dbReference type="ARBA" id="ARBA00022763"/>
    </source>
</evidence>
<comment type="subcellular location">
    <subcellularLocation>
        <location evidence="9">Cytoplasm</location>
    </subcellularLocation>
</comment>
<keyword evidence="8 9" id="KW-0234">DNA repair</keyword>
<keyword evidence="6 9" id="KW-0067">ATP-binding</keyword>
<dbReference type="GO" id="GO:0003684">
    <property type="term" value="F:damaged DNA binding"/>
    <property type="evidence" value="ECO:0007669"/>
    <property type="project" value="InterPro"/>
</dbReference>
<dbReference type="Gene3D" id="2.40.10.170">
    <property type="match status" value="1"/>
</dbReference>
<dbReference type="EC" id="3.6.4.-" evidence="9"/>
<dbReference type="Pfam" id="PF00271">
    <property type="entry name" value="Helicase_C"/>
    <property type="match status" value="1"/>
</dbReference>
<keyword evidence="13" id="KW-1185">Reference proteome</keyword>
<dbReference type="AlphaFoldDB" id="A0A3D8IRV1"/>
<evidence type="ECO:0000259" key="11">
    <source>
        <dbReference type="PROSITE" id="PS51194"/>
    </source>
</evidence>
<dbReference type="GO" id="GO:0005737">
    <property type="term" value="C:cytoplasm"/>
    <property type="evidence" value="ECO:0007669"/>
    <property type="project" value="UniProtKB-SubCell"/>
</dbReference>
<evidence type="ECO:0000256" key="7">
    <source>
        <dbReference type="ARBA" id="ARBA00023125"/>
    </source>
</evidence>
<dbReference type="Pfam" id="PF00270">
    <property type="entry name" value="DEAD"/>
    <property type="match status" value="1"/>
</dbReference>
<dbReference type="EMBL" id="NXLQ01000001">
    <property type="protein sequence ID" value="RDU67720.1"/>
    <property type="molecule type" value="Genomic_DNA"/>
</dbReference>
<proteinExistence type="inferred from homology"/>
<name>A0A3D8IRV1_9HELI</name>
<dbReference type="Proteomes" id="UP000256379">
    <property type="component" value="Unassembled WGS sequence"/>
</dbReference>
<evidence type="ECO:0000256" key="5">
    <source>
        <dbReference type="ARBA" id="ARBA00022806"/>
    </source>
</evidence>
<dbReference type="InterPro" id="IPR011545">
    <property type="entry name" value="DEAD/DEAH_box_helicase_dom"/>
</dbReference>
<dbReference type="Gene3D" id="3.40.50.11180">
    <property type="match status" value="1"/>
</dbReference>
<dbReference type="HAMAP" id="MF_00969">
    <property type="entry name" value="TRCF"/>
    <property type="match status" value="1"/>
</dbReference>
<dbReference type="OrthoDB" id="9804325at2"/>
<gene>
    <name evidence="9" type="primary">mfd</name>
    <name evidence="12" type="ORF">CQA53_01010</name>
</gene>
<keyword evidence="7 9" id="KW-0238">DNA-binding</keyword>
<evidence type="ECO:0000259" key="10">
    <source>
        <dbReference type="PROSITE" id="PS51192"/>
    </source>
</evidence>
<dbReference type="InterPro" id="IPR014001">
    <property type="entry name" value="Helicase_ATP-bd"/>
</dbReference>
<dbReference type="PROSITE" id="PS51194">
    <property type="entry name" value="HELICASE_CTER"/>
    <property type="match status" value="1"/>
</dbReference>
<comment type="caution">
    <text evidence="12">The sequence shown here is derived from an EMBL/GenBank/DDBJ whole genome shotgun (WGS) entry which is preliminary data.</text>
</comment>
<dbReference type="InterPro" id="IPR027417">
    <property type="entry name" value="P-loop_NTPase"/>
</dbReference>
<dbReference type="GO" id="GO:0003678">
    <property type="term" value="F:DNA helicase activity"/>
    <property type="evidence" value="ECO:0007669"/>
    <property type="project" value="TreeGrafter"/>
</dbReference>
<dbReference type="SUPFAM" id="SSF143517">
    <property type="entry name" value="TRCF domain-like"/>
    <property type="match status" value="1"/>
</dbReference>
<sequence>MIQDTIFLQQNQNINKERKQEQPYQKLLNLWENIKQKTFTSHNNIYNGLSSFQDFVQYCSENTTTNPFFGRNINTDSPKIIICSSDEIELCFNAVSFLQSFFQSFHAQKEQRNDSIKNENINSLFCYDAKDFQSLNKNATKEQKDFLYGGILPLETNESSLPIVLPDIRLNPYDSIQTFYEEFHELFAKLTQWYENDCKQLLISPPHTLMAFLPSKELLHSFELQLHEHRNIEDIAHQLLQYGYERVEIVEMQGEFSWRGDILDIFVPNFINPIRISFFDTEIESIRYFSCETQLSLKEEILHIRINPAMFSLTKEQCKILESYIENLCHDGIEKNIHTLGFWFLKDIGGINFLRKYPHIFTFQALREYKENLEFVLPEILPSNNQTFRIFPLSQTCHDNDIIKYSNLSNTIKLNVKKDIFILSRTKALLKQLDFPAQIRNYDNSLYLAFLQTPFYFNITTPQQIFISLEKIQKECKKRVRLELDSLKPGEFVVHSEYGVGVFECIKQIDIMGGIKDFVSIIYANDDRLLVPVENLNLIEKYSAYDSVIKLDKLGKSSFLRLKDSIKEKLLEIANEIIRLQAQRDLSTGAKITLESAEQMIAYQKFEESRGFELTPDQNLAISESLKDLKSGRVMDRLLNGDVGFGKTEVAMSLCYATALNDLASIVLVPTTLLCNQHFESFKNRLSKLILPNNKPLKIAKLDRFTTTKQKQNIESAIKNQELHIIIGTHALFNLNIENLGLIVIDEEHKFGVKQKEILKQKSFHTHVLSMSATPIPRTLNMAYSKLKAISELHTPPFYKQESKTFVKIKKDSLIKEVITREIRRGGQVFYIFNNIAKIQTIQTYLLGLLPKLRILILHSKINPKDTEQGMIDFFNKQYDVLLCTSIVESGIHLPNANTIIIDEAHNFGIADLHQLRGRVGRGKVVGFCYLLTHENINEESSKRLLALEKNSYLGSGASLAYHDLEIRGGGNLLGQAQSGHIKQVGFGMYVRMLEETLQSLLQNGTKENKVDLKLSVSAFLNETLITSERMRLELYRRLSQVKNEVEVREIEGEIEQRFGKLDMYSLQFLELIIIKTLAIHLHIKALSNMGNNIAITNADNTKTYLQSPTKDDDDILLTIKTHLKSEIKKTHNQNNT</sequence>
<dbReference type="Gene3D" id="3.90.1150.50">
    <property type="entry name" value="Transcription-repair-coupling factor, D7 domain"/>
    <property type="match status" value="1"/>
</dbReference>
<dbReference type="Gene3D" id="3.30.2060.10">
    <property type="entry name" value="Penicillin-binding protein 1b domain"/>
    <property type="match status" value="1"/>
</dbReference>
<dbReference type="InterPro" id="IPR001650">
    <property type="entry name" value="Helicase_C-like"/>
</dbReference>
<dbReference type="InterPro" id="IPR037235">
    <property type="entry name" value="TRCF-like_C_D7"/>
</dbReference>
<dbReference type="Pfam" id="PF17757">
    <property type="entry name" value="UvrB_inter"/>
    <property type="match status" value="1"/>
</dbReference>
<dbReference type="PANTHER" id="PTHR47964:SF1">
    <property type="entry name" value="ATP-DEPENDENT DNA HELICASE HOMOLOG RECG, CHLOROPLASTIC"/>
    <property type="match status" value="1"/>
</dbReference>
<dbReference type="SMART" id="SM01058">
    <property type="entry name" value="CarD_TRCF"/>
    <property type="match status" value="1"/>
</dbReference>
<evidence type="ECO:0000256" key="9">
    <source>
        <dbReference type="HAMAP-Rule" id="MF_00969"/>
    </source>
</evidence>
<evidence type="ECO:0000313" key="13">
    <source>
        <dbReference type="Proteomes" id="UP000256379"/>
    </source>
</evidence>
<keyword evidence="2 9" id="KW-0547">Nucleotide-binding</keyword>
<dbReference type="GO" id="GO:0005524">
    <property type="term" value="F:ATP binding"/>
    <property type="evidence" value="ECO:0007669"/>
    <property type="project" value="UniProtKB-UniRule"/>
</dbReference>
<comment type="function">
    <text evidence="9">Couples transcription and DNA repair by recognizing RNA polymerase (RNAP) stalled at DNA lesions. Mediates ATP-dependent release of RNAP and its truncated transcript from the DNA, and recruitment of nucleotide excision repair machinery to the damaged site.</text>
</comment>
<feature type="domain" description="Helicase ATP-binding" evidence="10">
    <location>
        <begin position="628"/>
        <end position="793"/>
    </location>
</feature>
<dbReference type="SUPFAM" id="SSF52540">
    <property type="entry name" value="P-loop containing nucleoside triphosphate hydrolases"/>
    <property type="match status" value="2"/>
</dbReference>
<evidence type="ECO:0000256" key="4">
    <source>
        <dbReference type="ARBA" id="ARBA00022801"/>
    </source>
</evidence>
<keyword evidence="3 9" id="KW-0227">DNA damage</keyword>
<accession>A0A3D8IRV1</accession>
<dbReference type="InterPro" id="IPR004576">
    <property type="entry name" value="Mfd"/>
</dbReference>
<dbReference type="Pfam" id="PF03461">
    <property type="entry name" value="TRCF"/>
    <property type="match status" value="1"/>
</dbReference>
<dbReference type="Gene3D" id="3.40.50.300">
    <property type="entry name" value="P-loop containing nucleotide triphosphate hydrolases"/>
    <property type="match status" value="2"/>
</dbReference>
<dbReference type="InterPro" id="IPR005118">
    <property type="entry name" value="TRCF_C"/>
</dbReference>
<keyword evidence="5" id="KW-0347">Helicase</keyword>
<comment type="similarity">
    <text evidence="9">In the C-terminal section; belongs to the helicase family. RecG subfamily.</text>
</comment>
<dbReference type="SMART" id="SM00982">
    <property type="entry name" value="TRCF"/>
    <property type="match status" value="1"/>
</dbReference>
<evidence type="ECO:0000256" key="1">
    <source>
        <dbReference type="ARBA" id="ARBA00022490"/>
    </source>
</evidence>
<dbReference type="Pfam" id="PF02559">
    <property type="entry name" value="CarD_TRCF_RID"/>
    <property type="match status" value="1"/>
</dbReference>
<dbReference type="InterPro" id="IPR047112">
    <property type="entry name" value="RecG/Mfd"/>
</dbReference>
<evidence type="ECO:0000313" key="12">
    <source>
        <dbReference type="EMBL" id="RDU67720.1"/>
    </source>
</evidence>
<dbReference type="InterPro" id="IPR036101">
    <property type="entry name" value="CarD-like/TRCF_RID_sf"/>
</dbReference>
<keyword evidence="1 9" id="KW-0963">Cytoplasm</keyword>
<dbReference type="SMART" id="SM00490">
    <property type="entry name" value="HELICc"/>
    <property type="match status" value="1"/>
</dbReference>
<organism evidence="12 13">
    <name type="scientific">Helicobacter didelphidarum</name>
    <dbReference type="NCBI Taxonomy" id="2040648"/>
    <lineage>
        <taxon>Bacteria</taxon>
        <taxon>Pseudomonadati</taxon>
        <taxon>Campylobacterota</taxon>
        <taxon>Epsilonproteobacteria</taxon>
        <taxon>Campylobacterales</taxon>
        <taxon>Helicobacteraceae</taxon>
        <taxon>Helicobacter</taxon>
    </lineage>
</organism>
<dbReference type="GO" id="GO:0000716">
    <property type="term" value="P:transcription-coupled nucleotide-excision repair, DNA damage recognition"/>
    <property type="evidence" value="ECO:0007669"/>
    <property type="project" value="UniProtKB-UniRule"/>
</dbReference>
<feature type="domain" description="Helicase C-terminal" evidence="11">
    <location>
        <begin position="810"/>
        <end position="966"/>
    </location>
</feature>
<comment type="similarity">
    <text evidence="9">In the N-terminal section; belongs to the UvrB family.</text>
</comment>
<dbReference type="InterPro" id="IPR041471">
    <property type="entry name" value="UvrB_inter"/>
</dbReference>
<dbReference type="SUPFAM" id="SSF141259">
    <property type="entry name" value="CarD-like"/>
    <property type="match status" value="1"/>
</dbReference>
<dbReference type="PANTHER" id="PTHR47964">
    <property type="entry name" value="ATP-DEPENDENT DNA HELICASE HOMOLOG RECG, CHLOROPLASTIC"/>
    <property type="match status" value="1"/>
</dbReference>
<evidence type="ECO:0000256" key="8">
    <source>
        <dbReference type="ARBA" id="ARBA00023204"/>
    </source>
</evidence>
<dbReference type="GO" id="GO:0016787">
    <property type="term" value="F:hydrolase activity"/>
    <property type="evidence" value="ECO:0007669"/>
    <property type="project" value="UniProtKB-KW"/>
</dbReference>
<evidence type="ECO:0000256" key="6">
    <source>
        <dbReference type="ARBA" id="ARBA00022840"/>
    </source>
</evidence>